<comment type="similarity">
    <text evidence="10">Belongs to the SecD/SecF family. SecF subfamily.</text>
</comment>
<feature type="domain" description="SecDF P1 head subdomain" evidence="14">
    <location>
        <begin position="349"/>
        <end position="447"/>
    </location>
</feature>
<feature type="transmembrane region" description="Helical" evidence="9">
    <location>
        <begin position="813"/>
        <end position="836"/>
    </location>
</feature>
<evidence type="ECO:0000313" key="15">
    <source>
        <dbReference type="EMBL" id="HJE38935.1"/>
    </source>
</evidence>
<feature type="transmembrane region" description="Helical" evidence="9">
    <location>
        <begin position="899"/>
        <end position="917"/>
    </location>
</feature>
<dbReference type="GO" id="GO:0065002">
    <property type="term" value="P:intracellular protein transmembrane transport"/>
    <property type="evidence" value="ECO:0007669"/>
    <property type="project" value="UniProtKB-UniRule"/>
</dbReference>
<evidence type="ECO:0000256" key="6">
    <source>
        <dbReference type="ARBA" id="ARBA00022989"/>
    </source>
</evidence>
<keyword evidence="5 9" id="KW-0653">Protein transport</keyword>
<keyword evidence="4 9" id="KW-0812">Transmembrane</keyword>
<sequence>MQSKGTLGSVVAGVIAIFLVLVCLFYLSFTLVTNHYEDKAEAYALTASNGDNTADAYREAKKMFMDSISKEKVFMGYTFNEVQKLGVGLGLDLKGGMNVTLQVSVPDILRSMANADGNPYFDEAIAKTDSVVKATRTNDYVSTFCKEYQKLDPQADFSILFKDQVKRGENLSQVEATLKQEVKDRVSSSTNVLRNRIDQFGVVAPNIQELENDGQILLELPGVKEHDRVRDLLKASANLEFYETYNVADLQMPLSQLDNELRADSTAAANDGLFGLFLQPGQGITVGYALANQRNAIDKALASPAAKRLLPNNVKFAWERQPQVIEIADSTTGRNRKVDMYQLIALKTLNGKPALSGDVVTSATADYDNRSGNYVSMSMNATAAKQWANITQTNLGRPVAIVLDDQVYSAPNVNSVIEGGNSQITGNFTTDEAKDLANVLKSGKMAAKVNIISDTVIGPSLGAKAINDGIWSFVIALVLLMIFMCLFYGVIPGLIANAGLICNIFFTFGILASFQAVLTLSGIAGIVLALGMAVDANVLIFERAKEELRAGKNARTAIADGYSNAFSAIFDSNLTSIITGVILLFFGTGPIKGFATTLIIGIICSFFTAVYLTRLIFIAGAKKKAFQNLKFTTALSSKIFRHTTFNFLGTRKASFAVVIVFVAAILVSFFVRGLNQGIDFSGGRNYVVKFDHPVQTHELAAKLTPLFNGAQISVISIDDNTKVRISTNYKINENDEGIDQEITEILYNGLQDELNGMSMTDFSTTNENVGIMSSQKVGPTVANDMKTEAVIAVILSLIAMFLYILVRFRNIAFSLGALAAVAFTAYAIIGFYSLFWGVFPFAMEVDQSFIAAILTVIGYQINDTVVVFDRVRENVGLFPKHDFGATINNSINQTLSRTIMTSGSTLLVLLCMFVLGGDSIRSFIFAMIFGVVIGTLATIFIASPVAYLTDRRRNKKAKA</sequence>
<evidence type="ECO:0000256" key="4">
    <source>
        <dbReference type="ARBA" id="ARBA00022692"/>
    </source>
</evidence>
<keyword evidence="2 9" id="KW-0813">Transport</keyword>
<dbReference type="InterPro" id="IPR054384">
    <property type="entry name" value="SecDF_P1_head"/>
</dbReference>
<feature type="transmembrane region" description="Helical" evidence="9">
    <location>
        <begin position="653"/>
        <end position="671"/>
    </location>
</feature>
<dbReference type="Proteomes" id="UP000711407">
    <property type="component" value="Unassembled WGS sequence"/>
</dbReference>
<feature type="transmembrane region" description="Helical" evidence="9">
    <location>
        <begin position="498"/>
        <end position="517"/>
    </location>
</feature>
<evidence type="ECO:0000256" key="5">
    <source>
        <dbReference type="ARBA" id="ARBA00022927"/>
    </source>
</evidence>
<feature type="domain" description="Membrane transport protein MMPL" evidence="12">
    <location>
        <begin position="473"/>
        <end position="626"/>
    </location>
</feature>
<dbReference type="InterPro" id="IPR022646">
    <property type="entry name" value="SecD/SecF_CS"/>
</dbReference>
<dbReference type="InterPro" id="IPR022813">
    <property type="entry name" value="SecD/SecF_arch_bac"/>
</dbReference>
<proteinExistence type="inferred from homology"/>
<dbReference type="Gene3D" id="3.30.70.3220">
    <property type="match status" value="1"/>
</dbReference>
<evidence type="ECO:0000256" key="2">
    <source>
        <dbReference type="ARBA" id="ARBA00022448"/>
    </source>
</evidence>
<evidence type="ECO:0000256" key="3">
    <source>
        <dbReference type="ARBA" id="ARBA00022475"/>
    </source>
</evidence>
<dbReference type="NCBIfam" id="TIGR00966">
    <property type="entry name" value="transloc_SecF"/>
    <property type="match status" value="1"/>
</dbReference>
<comment type="caution">
    <text evidence="15">The sequence shown here is derived from an EMBL/GenBank/DDBJ whole genome shotgun (WGS) entry which is preliminary data.</text>
</comment>
<evidence type="ECO:0000256" key="9">
    <source>
        <dbReference type="HAMAP-Rule" id="MF_01463"/>
    </source>
</evidence>
<dbReference type="InterPro" id="IPR055344">
    <property type="entry name" value="SecD_SecF_C_bact"/>
</dbReference>
<evidence type="ECO:0000259" key="11">
    <source>
        <dbReference type="Pfam" id="PF02355"/>
    </source>
</evidence>
<comment type="similarity">
    <text evidence="9">Belongs to the SecD/SecF family. SecD subfamily.</text>
</comment>
<dbReference type="FunFam" id="1.20.1640.10:FF:000004">
    <property type="entry name" value="Protein translocase subunit SecD"/>
    <property type="match status" value="1"/>
</dbReference>
<dbReference type="SUPFAM" id="SSF82866">
    <property type="entry name" value="Multidrug efflux transporter AcrB transmembrane domain"/>
    <property type="match status" value="2"/>
</dbReference>
<feature type="domain" description="Protein export membrane protein SecD/SecF C-terminal" evidence="11">
    <location>
        <begin position="763"/>
        <end position="949"/>
    </location>
</feature>
<comment type="function">
    <text evidence="9">Part of the Sec protein translocase complex. Interacts with the SecYEG preprotein conducting channel. SecDF uses the proton motive force (PMF) to complete protein translocation after the ATP-dependent function of SecA.</text>
</comment>
<dbReference type="Pfam" id="PF03176">
    <property type="entry name" value="MMPL"/>
    <property type="match status" value="1"/>
</dbReference>
<name>A0A921JHP8_9BACT</name>
<comment type="subunit">
    <text evidence="10">Forms a complex with SecD. Part of the essential Sec protein translocation apparatus which comprises SecA, SecYEG and auxiliary proteins SecDF. Other proteins may also be involved.</text>
</comment>
<dbReference type="NCBIfam" id="TIGR00916">
    <property type="entry name" value="2A0604s01"/>
    <property type="match status" value="1"/>
</dbReference>
<dbReference type="Pfam" id="PF21760">
    <property type="entry name" value="SecD_1st"/>
    <property type="match status" value="1"/>
</dbReference>
<gene>
    <name evidence="9 15" type="primary">secD</name>
    <name evidence="10" type="synonym">secF</name>
    <name evidence="15" type="ORF">K8V47_04150</name>
</gene>
<reference evidence="15" key="1">
    <citation type="journal article" date="2021" name="PeerJ">
        <title>Extensive microbial diversity within the chicken gut microbiome revealed by metagenomics and culture.</title>
        <authorList>
            <person name="Gilroy R."/>
            <person name="Ravi A."/>
            <person name="Getino M."/>
            <person name="Pursley I."/>
            <person name="Horton D.L."/>
            <person name="Alikhan N.F."/>
            <person name="Baker D."/>
            <person name="Gharbi K."/>
            <person name="Hall N."/>
            <person name="Watson M."/>
            <person name="Adriaenssens E.M."/>
            <person name="Foster-Nyarko E."/>
            <person name="Jarju S."/>
            <person name="Secka A."/>
            <person name="Antonio M."/>
            <person name="Oren A."/>
            <person name="Chaudhuri R.R."/>
            <person name="La Ragione R."/>
            <person name="Hildebrand F."/>
            <person name="Pallen M.J."/>
        </authorList>
    </citation>
    <scope>NUCLEOTIDE SEQUENCE</scope>
    <source>
        <strain evidence="15">4100</strain>
    </source>
</reference>
<evidence type="ECO:0000259" key="12">
    <source>
        <dbReference type="Pfam" id="PF03176"/>
    </source>
</evidence>
<dbReference type="InterPro" id="IPR048631">
    <property type="entry name" value="SecD_1st"/>
</dbReference>
<feature type="transmembrane region" description="Helical" evidence="9">
    <location>
        <begin position="470"/>
        <end position="491"/>
    </location>
</feature>
<dbReference type="EMBL" id="DYXT01000023">
    <property type="protein sequence ID" value="HJE38935.1"/>
    <property type="molecule type" value="Genomic_DNA"/>
</dbReference>
<dbReference type="GO" id="GO:0005886">
    <property type="term" value="C:plasma membrane"/>
    <property type="evidence" value="ECO:0007669"/>
    <property type="project" value="UniProtKB-SubCell"/>
</dbReference>
<dbReference type="GO" id="GO:0015450">
    <property type="term" value="F:protein-transporting ATPase activity"/>
    <property type="evidence" value="ECO:0007669"/>
    <property type="project" value="InterPro"/>
</dbReference>
<dbReference type="Gene3D" id="3.30.1360.200">
    <property type="match status" value="1"/>
</dbReference>
<feature type="transmembrane region" description="Helical" evidence="9">
    <location>
        <begin position="7"/>
        <end position="29"/>
    </location>
</feature>
<keyword evidence="3 9" id="KW-1003">Cell membrane</keyword>
<evidence type="ECO:0000259" key="13">
    <source>
        <dbReference type="Pfam" id="PF21760"/>
    </source>
</evidence>
<protein>
    <recommendedName>
        <fullName evidence="9 10">Multifunctional fusion protein</fullName>
    </recommendedName>
    <domain>
        <recommendedName>
            <fullName evidence="9">Protein translocase subunit SecD</fullName>
        </recommendedName>
    </domain>
    <domain>
        <recommendedName>
            <fullName evidence="10">Protein-export membrane protein SecF</fullName>
        </recommendedName>
    </domain>
</protein>
<evidence type="ECO:0000256" key="1">
    <source>
        <dbReference type="ARBA" id="ARBA00004651"/>
    </source>
</evidence>
<dbReference type="Gene3D" id="1.20.1640.10">
    <property type="entry name" value="Multidrug efflux transporter AcrB transmembrane domain"/>
    <property type="match status" value="2"/>
</dbReference>
<dbReference type="AlphaFoldDB" id="A0A921JHP8"/>
<dbReference type="InterPro" id="IPR048634">
    <property type="entry name" value="SecD_SecF_C"/>
</dbReference>
<feature type="transmembrane region" description="Helical" evidence="9">
    <location>
        <begin position="598"/>
        <end position="621"/>
    </location>
</feature>
<dbReference type="HAMAP" id="MF_01463_B">
    <property type="entry name" value="SecD_B"/>
    <property type="match status" value="1"/>
</dbReference>
<dbReference type="PRINTS" id="PR01755">
    <property type="entry name" value="SECFTRNLCASE"/>
</dbReference>
<evidence type="ECO:0000256" key="7">
    <source>
        <dbReference type="ARBA" id="ARBA00023010"/>
    </source>
</evidence>
<dbReference type="NCBIfam" id="TIGR01129">
    <property type="entry name" value="secD"/>
    <property type="match status" value="1"/>
</dbReference>
<accession>A0A921JHP8</accession>
<dbReference type="HAMAP" id="MF_01464_B">
    <property type="entry name" value="SecF_B"/>
    <property type="match status" value="1"/>
</dbReference>
<keyword evidence="7 9" id="KW-0811">Translocation</keyword>
<dbReference type="Pfam" id="PF02355">
    <property type="entry name" value="SecD_SecF_C"/>
    <property type="match status" value="1"/>
</dbReference>
<evidence type="ECO:0000256" key="10">
    <source>
        <dbReference type="HAMAP-Rule" id="MF_01464"/>
    </source>
</evidence>
<feature type="transmembrane region" description="Helical" evidence="9">
    <location>
        <begin position="523"/>
        <end position="541"/>
    </location>
</feature>
<dbReference type="InterPro" id="IPR022645">
    <property type="entry name" value="SecD/SecF_bac"/>
</dbReference>
<comment type="caution">
    <text evidence="9">Lacks conserved residue(s) required for the propagation of feature annotation.</text>
</comment>
<feature type="transmembrane region" description="Helical" evidence="9">
    <location>
        <begin position="562"/>
        <end position="586"/>
    </location>
</feature>
<dbReference type="Pfam" id="PF07549">
    <property type="entry name" value="Sec_GG"/>
    <property type="match status" value="2"/>
</dbReference>
<dbReference type="InterPro" id="IPR005665">
    <property type="entry name" value="SecF_bac"/>
</dbReference>
<dbReference type="Pfam" id="PF22599">
    <property type="entry name" value="SecDF_P1_head"/>
    <property type="match status" value="1"/>
</dbReference>
<reference evidence="15" key="2">
    <citation type="submission" date="2021-09" db="EMBL/GenBank/DDBJ databases">
        <authorList>
            <person name="Gilroy R."/>
        </authorList>
    </citation>
    <scope>NUCLEOTIDE SEQUENCE</scope>
    <source>
        <strain evidence="15">4100</strain>
    </source>
</reference>
<feature type="transmembrane region" description="Helical" evidence="9">
    <location>
        <begin position="923"/>
        <end position="948"/>
    </location>
</feature>
<evidence type="ECO:0000259" key="14">
    <source>
        <dbReference type="Pfam" id="PF22599"/>
    </source>
</evidence>
<feature type="domain" description="Protein translocase subunit SecDF P1" evidence="13">
    <location>
        <begin position="187"/>
        <end position="243"/>
    </location>
</feature>
<dbReference type="InterPro" id="IPR005791">
    <property type="entry name" value="SecD"/>
</dbReference>
<comment type="subunit">
    <text evidence="9">Forms a complex with SecF. Part of the essential Sec protein translocation apparatus which comprises SecA, SecYEG and auxiliary proteins SecDF. Other proteins may also be involved.</text>
</comment>
<keyword evidence="6 9" id="KW-1133">Transmembrane helix</keyword>
<feature type="transmembrane region" description="Helical" evidence="9">
    <location>
        <begin position="789"/>
        <end position="806"/>
    </location>
</feature>
<evidence type="ECO:0000256" key="8">
    <source>
        <dbReference type="ARBA" id="ARBA00023136"/>
    </source>
</evidence>
<keyword evidence="8 9" id="KW-0472">Membrane</keyword>
<dbReference type="InterPro" id="IPR004869">
    <property type="entry name" value="MMPL_dom"/>
</dbReference>
<organism evidence="15 16">
    <name type="scientific">Candidatus Amulumruptor caecigallinarius</name>
    <dbReference type="NCBI Taxonomy" id="2109911"/>
    <lineage>
        <taxon>Bacteria</taxon>
        <taxon>Pseudomonadati</taxon>
        <taxon>Bacteroidota</taxon>
        <taxon>Bacteroidia</taxon>
        <taxon>Bacteroidales</taxon>
        <taxon>Muribaculaceae</taxon>
        <taxon>Candidatus Amulumruptor</taxon>
    </lineage>
</organism>
<comment type="subcellular location">
    <subcellularLocation>
        <location evidence="1 9">Cell membrane</location>
        <topology evidence="1 9">Multi-pass membrane protein</topology>
    </subcellularLocation>
</comment>
<feature type="transmembrane region" description="Helical" evidence="9">
    <location>
        <begin position="848"/>
        <end position="868"/>
    </location>
</feature>
<evidence type="ECO:0000313" key="16">
    <source>
        <dbReference type="Proteomes" id="UP000711407"/>
    </source>
</evidence>
<dbReference type="GO" id="GO:0006605">
    <property type="term" value="P:protein targeting"/>
    <property type="evidence" value="ECO:0007669"/>
    <property type="project" value="UniProtKB-UniRule"/>
</dbReference>
<dbReference type="GO" id="GO:0043952">
    <property type="term" value="P:protein transport by the Sec complex"/>
    <property type="evidence" value="ECO:0007669"/>
    <property type="project" value="UniProtKB-UniRule"/>
</dbReference>
<dbReference type="PANTHER" id="PTHR30081">
    <property type="entry name" value="PROTEIN-EXPORT MEMBRANE PROTEIN SEC"/>
    <property type="match status" value="1"/>
</dbReference>
<dbReference type="PANTHER" id="PTHR30081:SF1">
    <property type="entry name" value="PROTEIN TRANSLOCASE SUBUNIT SECD"/>
    <property type="match status" value="1"/>
</dbReference>